<gene>
    <name evidence="1" type="ORF">GCWU000324_01238</name>
</gene>
<dbReference type="HOGENOM" id="CLU_086293_4_0_4"/>
<evidence type="ECO:0000313" key="1">
    <source>
        <dbReference type="EMBL" id="EEP69325.1"/>
    </source>
</evidence>
<proteinExistence type="predicted"/>
<dbReference type="AlphaFoldDB" id="C4GGH0"/>
<evidence type="ECO:0000313" key="2">
    <source>
        <dbReference type="Proteomes" id="UP000003009"/>
    </source>
</evidence>
<protein>
    <submittedName>
        <fullName evidence="1">Phage tail protein</fullName>
    </submittedName>
</protein>
<accession>C4GGH0</accession>
<keyword evidence="2" id="KW-1185">Reference proteome</keyword>
<dbReference type="InterPro" id="IPR006521">
    <property type="entry name" value="Tail_protein_I"/>
</dbReference>
<dbReference type="OrthoDB" id="90759at2"/>
<dbReference type="GeneID" id="84906527"/>
<dbReference type="Proteomes" id="UP000003009">
    <property type="component" value="Unassembled WGS sequence"/>
</dbReference>
<dbReference type="STRING" id="629741.GCWU000324_01238"/>
<dbReference type="RefSeq" id="WP_003795372.1">
    <property type="nucleotide sequence ID" value="NZ_GG665871.1"/>
</dbReference>
<dbReference type="NCBIfam" id="TIGR01634">
    <property type="entry name" value="tail_P2_I"/>
    <property type="match status" value="1"/>
</dbReference>
<comment type="caution">
    <text evidence="1">The sequence shown here is derived from an EMBL/GenBank/DDBJ whole genome shotgun (WGS) entry which is preliminary data.</text>
</comment>
<reference evidence="1" key="1">
    <citation type="submission" date="2009-04" db="EMBL/GenBank/DDBJ databases">
        <authorList>
            <person name="Weinstock G."/>
            <person name="Sodergren E."/>
            <person name="Clifton S."/>
            <person name="Fulton L."/>
            <person name="Fulton B."/>
            <person name="Courtney L."/>
            <person name="Fronick C."/>
            <person name="Harrison M."/>
            <person name="Strong C."/>
            <person name="Farmer C."/>
            <person name="Delahaunty K."/>
            <person name="Markovic C."/>
            <person name="Hall O."/>
            <person name="Minx P."/>
            <person name="Tomlinson C."/>
            <person name="Mitreva M."/>
            <person name="Nelson J."/>
            <person name="Hou S."/>
            <person name="Wollam A."/>
            <person name="Pepin K.H."/>
            <person name="Johnson M."/>
            <person name="Bhonagiri V."/>
            <person name="Nash W.E."/>
            <person name="Warren W."/>
            <person name="Chinwalla A."/>
            <person name="Mardis E.R."/>
            <person name="Wilson R.K."/>
        </authorList>
    </citation>
    <scope>NUCLEOTIDE SEQUENCE [LARGE SCALE GENOMIC DNA]</scope>
    <source>
        <strain evidence="1">ATCC 51147</strain>
    </source>
</reference>
<name>C4GGH0_9NEIS</name>
<organism evidence="1 2">
    <name type="scientific">Kingella oralis ATCC 51147</name>
    <dbReference type="NCBI Taxonomy" id="629741"/>
    <lineage>
        <taxon>Bacteria</taxon>
        <taxon>Pseudomonadati</taxon>
        <taxon>Pseudomonadota</taxon>
        <taxon>Betaproteobacteria</taxon>
        <taxon>Neisseriales</taxon>
        <taxon>Neisseriaceae</taxon>
        <taxon>Kingella</taxon>
    </lineage>
</organism>
<dbReference type="Pfam" id="PF09684">
    <property type="entry name" value="Tail_P2_I"/>
    <property type="match status" value="1"/>
</dbReference>
<sequence length="194" mass="21906">MQSILPSNNSPLMHALAQLSEQQIAALDWRVILLNREAATCQTHFLPYLAWENSIADAEGWGFAETESAQRNLIQNYVAKHQHKGTPAMIRQLFRDLQLGEIDILERVHNLTFDGSATFDGNFFFGGGSDDWAKYAIVLKRVVSIAQAEIIKQFLAEITPLRCELVYLDYRSNPLYWNAEIAFDGTHTFGAITS</sequence>
<dbReference type="EMBL" id="ACJW02000002">
    <property type="protein sequence ID" value="EEP69325.1"/>
    <property type="molecule type" value="Genomic_DNA"/>
</dbReference>